<evidence type="ECO:0000256" key="8">
    <source>
        <dbReference type="HAMAP-Rule" id="MF_01521"/>
    </source>
</evidence>
<protein>
    <recommendedName>
        <fullName evidence="8">Putative manganese efflux pump MntP</fullName>
    </recommendedName>
</protein>
<dbReference type="STRING" id="1349767.GJA_1985"/>
<dbReference type="PANTHER" id="PTHR35529:SF1">
    <property type="entry name" value="MANGANESE EFFLUX PUMP MNTP-RELATED"/>
    <property type="match status" value="1"/>
</dbReference>
<proteinExistence type="inferred from homology"/>
<dbReference type="Pfam" id="PF02659">
    <property type="entry name" value="Mntp"/>
    <property type="match status" value="1"/>
</dbReference>
<evidence type="ECO:0000313" key="10">
    <source>
        <dbReference type="Proteomes" id="UP000027604"/>
    </source>
</evidence>
<name>W0V415_9BURK</name>
<dbReference type="InterPro" id="IPR003810">
    <property type="entry name" value="Mntp/YtaF"/>
</dbReference>
<dbReference type="eggNOG" id="COG1971">
    <property type="taxonomic scope" value="Bacteria"/>
</dbReference>
<evidence type="ECO:0000256" key="6">
    <source>
        <dbReference type="ARBA" id="ARBA00023136"/>
    </source>
</evidence>
<evidence type="ECO:0000256" key="7">
    <source>
        <dbReference type="ARBA" id="ARBA00023211"/>
    </source>
</evidence>
<evidence type="ECO:0000313" key="9">
    <source>
        <dbReference type="EMBL" id="CDG82621.1"/>
    </source>
</evidence>
<sequence length="191" mass="20132">MHFTSIVFLAFAMSTDAFAAAIGKGASMQRQPRLLQALRIGLIFGGIEAITPVIGWGIGSLAAQWVAQWDHWIAFVLLLGLGARMIWAGLSGQQEEQKSQRQTFWMLALTAVATSIDAMAVGVGLAFINVNIWLAALAIGTATMLMVTAGVMLGRLLGNMIGRRAEILGGLVLIGVGAGILYQHLSAATPA</sequence>
<evidence type="ECO:0000256" key="3">
    <source>
        <dbReference type="ARBA" id="ARBA00022692"/>
    </source>
</evidence>
<keyword evidence="1 8" id="KW-0813">Transport</keyword>
<feature type="transmembrane region" description="Helical" evidence="8">
    <location>
        <begin position="6"/>
        <end position="26"/>
    </location>
</feature>
<comment type="similarity">
    <text evidence="8">Belongs to the MntP (TC 9.B.29) family.</text>
</comment>
<keyword evidence="5 8" id="KW-0406">Ion transport</keyword>
<evidence type="ECO:0000256" key="2">
    <source>
        <dbReference type="ARBA" id="ARBA00022475"/>
    </source>
</evidence>
<dbReference type="RefSeq" id="WP_038491296.1">
    <property type="nucleotide sequence ID" value="NZ_BCTH01000001.1"/>
</dbReference>
<dbReference type="PANTHER" id="PTHR35529">
    <property type="entry name" value="MANGANESE EFFLUX PUMP MNTP-RELATED"/>
    <property type="match status" value="1"/>
</dbReference>
<dbReference type="HOGENOM" id="CLU_096410_0_0_4"/>
<keyword evidence="10" id="KW-1185">Reference proteome</keyword>
<comment type="subcellular location">
    <subcellularLocation>
        <location evidence="8">Cell membrane</location>
        <topology evidence="8">Multi-pass membrane protein</topology>
    </subcellularLocation>
</comment>
<dbReference type="AlphaFoldDB" id="W0V415"/>
<dbReference type="NCBIfam" id="NF008546">
    <property type="entry name" value="PRK11469.1"/>
    <property type="match status" value="1"/>
</dbReference>
<keyword evidence="2 8" id="KW-1003">Cell membrane</keyword>
<feature type="transmembrane region" description="Helical" evidence="8">
    <location>
        <begin position="165"/>
        <end position="185"/>
    </location>
</feature>
<accession>W0V415</accession>
<evidence type="ECO:0000256" key="1">
    <source>
        <dbReference type="ARBA" id="ARBA00022448"/>
    </source>
</evidence>
<feature type="transmembrane region" description="Helical" evidence="8">
    <location>
        <begin position="132"/>
        <end position="153"/>
    </location>
</feature>
<keyword evidence="4 8" id="KW-1133">Transmembrane helix</keyword>
<evidence type="ECO:0000256" key="5">
    <source>
        <dbReference type="ARBA" id="ARBA00023065"/>
    </source>
</evidence>
<feature type="transmembrane region" description="Helical" evidence="8">
    <location>
        <begin position="104"/>
        <end position="126"/>
    </location>
</feature>
<evidence type="ECO:0000256" key="4">
    <source>
        <dbReference type="ARBA" id="ARBA00022989"/>
    </source>
</evidence>
<feature type="transmembrane region" description="Helical" evidence="8">
    <location>
        <begin position="38"/>
        <end position="59"/>
    </location>
</feature>
<dbReference type="PATRIC" id="fig|1349767.4.peg.3752"/>
<feature type="transmembrane region" description="Helical" evidence="8">
    <location>
        <begin position="71"/>
        <end position="92"/>
    </location>
</feature>
<organism evidence="9 10">
    <name type="scientific">Janthinobacterium agaricidamnosum NBRC 102515 = DSM 9628</name>
    <dbReference type="NCBI Taxonomy" id="1349767"/>
    <lineage>
        <taxon>Bacteria</taxon>
        <taxon>Pseudomonadati</taxon>
        <taxon>Pseudomonadota</taxon>
        <taxon>Betaproteobacteria</taxon>
        <taxon>Burkholderiales</taxon>
        <taxon>Oxalobacteraceae</taxon>
        <taxon>Janthinobacterium</taxon>
    </lineage>
</organism>
<keyword evidence="6 8" id="KW-0472">Membrane</keyword>
<keyword evidence="3 8" id="KW-0812">Transmembrane</keyword>
<reference evidence="9 10" key="1">
    <citation type="journal article" date="2015" name="Genome Announc.">
        <title>Genome Sequence of Mushroom Soft-Rot Pathogen Janthinobacterium agaricidamnosum.</title>
        <authorList>
            <person name="Graupner K."/>
            <person name="Lackner G."/>
            <person name="Hertweck C."/>
        </authorList>
    </citation>
    <scope>NUCLEOTIDE SEQUENCE [LARGE SCALE GENOMIC DNA]</scope>
    <source>
        <strain evidence="10">NBRC 102515 / DSM 9628</strain>
    </source>
</reference>
<dbReference type="Proteomes" id="UP000027604">
    <property type="component" value="Chromosome I"/>
</dbReference>
<dbReference type="KEGG" id="jag:GJA_1985"/>
<dbReference type="GO" id="GO:0005886">
    <property type="term" value="C:plasma membrane"/>
    <property type="evidence" value="ECO:0007669"/>
    <property type="project" value="UniProtKB-SubCell"/>
</dbReference>
<dbReference type="InterPro" id="IPR022929">
    <property type="entry name" value="Put_MntP"/>
</dbReference>
<dbReference type="EMBL" id="HG322949">
    <property type="protein sequence ID" value="CDG82621.1"/>
    <property type="molecule type" value="Genomic_DNA"/>
</dbReference>
<comment type="function">
    <text evidence="8">Probably functions as a manganese efflux pump.</text>
</comment>
<dbReference type="HAMAP" id="MF_01521">
    <property type="entry name" value="MntP_pump"/>
    <property type="match status" value="1"/>
</dbReference>
<gene>
    <name evidence="9" type="primary">yebN</name>
    <name evidence="8" type="synonym">mntP</name>
    <name evidence="9" type="ORF">GJA_1985</name>
</gene>
<dbReference type="GO" id="GO:0005384">
    <property type="term" value="F:manganese ion transmembrane transporter activity"/>
    <property type="evidence" value="ECO:0007669"/>
    <property type="project" value="UniProtKB-UniRule"/>
</dbReference>
<keyword evidence="7 8" id="KW-0464">Manganese</keyword>
<dbReference type="OrthoDB" id="9811590at2"/>